<sequence length="252" mass="27923">MKGYSSTKYKNGLLLWKIDRPEKWNAINFEVMDGLELMLDEAERDPSIKAVAITGEGERSFCSGGDVAEFHHLKTEEQAYSMLSRMGSLLYRLAVLPKPTVAVLNGVALGGGCELAAACDMRIAKAGTNAGFIQGSLAITTGWGGASLLFERMNPSLALQILTEAQLLSVQELSAYGFINQIYDGDTLHAVKKFTEQILSREADVLKSYKAALIEKIHKGSLKERMAQEIRRCALLWSKEEHHRAVTRFLKR</sequence>
<keyword evidence="3" id="KW-1185">Reference proteome</keyword>
<evidence type="ECO:0000313" key="2">
    <source>
        <dbReference type="EMBL" id="GIN19045.1"/>
    </source>
</evidence>
<dbReference type="Gene3D" id="3.90.226.10">
    <property type="entry name" value="2-enoyl-CoA Hydratase, Chain A, domain 1"/>
    <property type="match status" value="1"/>
</dbReference>
<dbReference type="SUPFAM" id="SSF52096">
    <property type="entry name" value="ClpP/crotonase"/>
    <property type="match status" value="1"/>
</dbReference>
<dbReference type="CDD" id="cd06558">
    <property type="entry name" value="crotonase-like"/>
    <property type="match status" value="1"/>
</dbReference>
<dbReference type="PANTHER" id="PTHR11941">
    <property type="entry name" value="ENOYL-COA HYDRATASE-RELATED"/>
    <property type="match status" value="1"/>
</dbReference>
<organism evidence="2 3">
    <name type="scientific">Siminovitchia fordii</name>
    <dbReference type="NCBI Taxonomy" id="254759"/>
    <lineage>
        <taxon>Bacteria</taxon>
        <taxon>Bacillati</taxon>
        <taxon>Bacillota</taxon>
        <taxon>Bacilli</taxon>
        <taxon>Bacillales</taxon>
        <taxon>Bacillaceae</taxon>
        <taxon>Siminovitchia</taxon>
    </lineage>
</organism>
<dbReference type="InterPro" id="IPR029045">
    <property type="entry name" value="ClpP/crotonase-like_dom_sf"/>
</dbReference>
<evidence type="ECO:0000313" key="3">
    <source>
        <dbReference type="Proteomes" id="UP000680279"/>
    </source>
</evidence>
<name>A0ABQ4JZS5_9BACI</name>
<dbReference type="RefSeq" id="WP_018705244.1">
    <property type="nucleotide sequence ID" value="NZ_BOQT01000001.1"/>
</dbReference>
<dbReference type="Proteomes" id="UP000680279">
    <property type="component" value="Unassembled WGS sequence"/>
</dbReference>
<dbReference type="Pfam" id="PF00378">
    <property type="entry name" value="ECH_1"/>
    <property type="match status" value="1"/>
</dbReference>
<reference evidence="2 3" key="1">
    <citation type="submission" date="2021-03" db="EMBL/GenBank/DDBJ databases">
        <title>Antimicrobial resistance genes in bacteria isolated from Japanese honey, and their potential for conferring macrolide and lincosamide resistance in the American foulbrood pathogen Paenibacillus larvae.</title>
        <authorList>
            <person name="Okamoto M."/>
            <person name="Kumagai M."/>
            <person name="Kanamori H."/>
            <person name="Takamatsu D."/>
        </authorList>
    </citation>
    <scope>NUCLEOTIDE SEQUENCE [LARGE SCALE GENOMIC DNA]</scope>
    <source>
        <strain evidence="2 3">J1TS3</strain>
    </source>
</reference>
<gene>
    <name evidence="2" type="primary">crt_1</name>
    <name evidence="2" type="ORF">J1TS3_01790</name>
</gene>
<evidence type="ECO:0000256" key="1">
    <source>
        <dbReference type="ARBA" id="ARBA00023239"/>
    </source>
</evidence>
<comment type="caution">
    <text evidence="2">The sequence shown here is derived from an EMBL/GenBank/DDBJ whole genome shotgun (WGS) entry which is preliminary data.</text>
</comment>
<protein>
    <submittedName>
        <fullName evidence="2">Short-chain-enoyl-CoA hydratase</fullName>
    </submittedName>
</protein>
<dbReference type="PANTHER" id="PTHR11941:SF27">
    <property type="entry name" value="ETHYLMALONYL-COA DECARBOXYLASE"/>
    <property type="match status" value="1"/>
</dbReference>
<dbReference type="EMBL" id="BOQT01000001">
    <property type="protein sequence ID" value="GIN19045.1"/>
    <property type="molecule type" value="Genomic_DNA"/>
</dbReference>
<accession>A0ABQ4JZS5</accession>
<dbReference type="InterPro" id="IPR001753">
    <property type="entry name" value="Enoyl-CoA_hydra/iso"/>
</dbReference>
<proteinExistence type="predicted"/>
<keyword evidence="1" id="KW-0456">Lyase</keyword>